<dbReference type="EMBL" id="JAADYS010002467">
    <property type="protein sequence ID" value="KAF4458404.1"/>
    <property type="molecule type" value="Genomic_DNA"/>
</dbReference>
<dbReference type="OrthoDB" id="73875at2759"/>
<dbReference type="EC" id="3.2.1.14" evidence="4"/>
<dbReference type="PROSITE" id="PS01095">
    <property type="entry name" value="GH18_1"/>
    <property type="match status" value="1"/>
</dbReference>
<feature type="chain" id="PRO_5034200649" description="chitinase" evidence="14">
    <location>
        <begin position="24"/>
        <end position="813"/>
    </location>
</feature>
<dbReference type="Gene3D" id="3.30.60.10">
    <property type="entry name" value="Endochitinase-like"/>
    <property type="match status" value="1"/>
</dbReference>
<dbReference type="Pfam" id="PF00187">
    <property type="entry name" value="Chitin_bind_1"/>
    <property type="match status" value="1"/>
</dbReference>
<dbReference type="Proteomes" id="UP000554235">
    <property type="component" value="Unassembled WGS sequence"/>
</dbReference>
<feature type="disulfide bond" evidence="12">
    <location>
        <begin position="81"/>
        <end position="93"/>
    </location>
</feature>
<dbReference type="SUPFAM" id="SSF54556">
    <property type="entry name" value="Chitinase insertion domain"/>
    <property type="match status" value="1"/>
</dbReference>
<protein>
    <recommendedName>
        <fullName evidence="4">chitinase</fullName>
        <ecNumber evidence="4">3.2.1.14</ecNumber>
    </recommendedName>
</protein>
<evidence type="ECO:0000256" key="13">
    <source>
        <dbReference type="RuleBase" id="RU000489"/>
    </source>
</evidence>
<name>A0A8H4KZC1_9HYPO</name>
<dbReference type="GO" id="GO:0006032">
    <property type="term" value="P:chitin catabolic process"/>
    <property type="evidence" value="ECO:0007669"/>
    <property type="project" value="UniProtKB-KW"/>
</dbReference>
<dbReference type="GO" id="GO:0005576">
    <property type="term" value="C:extracellular region"/>
    <property type="evidence" value="ECO:0007669"/>
    <property type="project" value="UniProtKB-SubCell"/>
</dbReference>
<dbReference type="AlphaFoldDB" id="A0A8H4KZC1"/>
<keyword evidence="11" id="KW-0624">Polysaccharide degradation</keyword>
<feature type="domain" description="Chitin-binding type-1" evidence="15">
    <location>
        <begin position="63"/>
        <end position="112"/>
    </location>
</feature>
<keyword evidence="18" id="KW-1185">Reference proteome</keyword>
<dbReference type="GO" id="GO:0000272">
    <property type="term" value="P:polysaccharide catabolic process"/>
    <property type="evidence" value="ECO:0007669"/>
    <property type="project" value="UniProtKB-KW"/>
</dbReference>
<reference evidence="17 18" key="1">
    <citation type="submission" date="2020-01" db="EMBL/GenBank/DDBJ databases">
        <title>Identification and distribution of gene clusters putatively required for synthesis of sphingolipid metabolism inhibitors in phylogenetically diverse species of the filamentous fungus Fusarium.</title>
        <authorList>
            <person name="Kim H.-S."/>
            <person name="Busman M."/>
            <person name="Brown D.W."/>
            <person name="Divon H."/>
            <person name="Uhlig S."/>
            <person name="Proctor R.H."/>
        </authorList>
    </citation>
    <scope>NUCLEOTIDE SEQUENCE [LARGE SCALE GENOMIC DNA]</scope>
    <source>
        <strain evidence="17 18">NRRL 20459</strain>
    </source>
</reference>
<dbReference type="GO" id="GO:0008061">
    <property type="term" value="F:chitin binding"/>
    <property type="evidence" value="ECO:0007669"/>
    <property type="project" value="UniProtKB-UniRule"/>
</dbReference>
<dbReference type="PANTHER" id="PTHR11177">
    <property type="entry name" value="CHITINASE"/>
    <property type="match status" value="1"/>
</dbReference>
<dbReference type="PANTHER" id="PTHR11177:SF402">
    <property type="entry name" value="CHITINASE"/>
    <property type="match status" value="1"/>
</dbReference>
<evidence type="ECO:0000256" key="5">
    <source>
        <dbReference type="ARBA" id="ARBA00022525"/>
    </source>
</evidence>
<keyword evidence="8" id="KW-0146">Chitin degradation</keyword>
<dbReference type="CDD" id="cd00035">
    <property type="entry name" value="ChtBD1"/>
    <property type="match status" value="1"/>
</dbReference>
<evidence type="ECO:0000256" key="8">
    <source>
        <dbReference type="ARBA" id="ARBA00023024"/>
    </source>
</evidence>
<keyword evidence="14" id="KW-0732">Signal</keyword>
<evidence type="ECO:0000256" key="6">
    <source>
        <dbReference type="ARBA" id="ARBA00022669"/>
    </source>
</evidence>
<evidence type="ECO:0000256" key="14">
    <source>
        <dbReference type="SAM" id="SignalP"/>
    </source>
</evidence>
<keyword evidence="5" id="KW-0964">Secreted</keyword>
<keyword evidence="9" id="KW-0119">Carbohydrate metabolism</keyword>
<comment type="caution">
    <text evidence="17">The sequence shown here is derived from an EMBL/GenBank/DDBJ whole genome shotgun (WGS) entry which is preliminary data.</text>
</comment>
<dbReference type="InterPro" id="IPR036861">
    <property type="entry name" value="Endochitinase-like_sf"/>
</dbReference>
<evidence type="ECO:0000256" key="9">
    <source>
        <dbReference type="ARBA" id="ARBA00023277"/>
    </source>
</evidence>
<comment type="catalytic activity">
    <reaction evidence="1">
        <text>Random endo-hydrolysis of N-acetyl-beta-D-glucosaminide (1-&gt;4)-beta-linkages in chitin and chitodextrins.</text>
        <dbReference type="EC" id="3.2.1.14"/>
    </reaction>
</comment>
<dbReference type="InterPro" id="IPR001002">
    <property type="entry name" value="Chitin-bd_1"/>
</dbReference>
<dbReference type="InterPro" id="IPR050314">
    <property type="entry name" value="Glycosyl_Hydrlase_18"/>
</dbReference>
<keyword evidence="12" id="KW-1015">Disulfide bond</keyword>
<dbReference type="PROSITE" id="PS51910">
    <property type="entry name" value="GH18_2"/>
    <property type="match status" value="1"/>
</dbReference>
<sequence>MRPLIGILLQILLLGTLGTLVAAAEECSASKPCETGCCSKYGCCGLGPDFCSKEVCVNNCERKAECDPGEFGKEYVEKSKCPLNVCCSRHGFCGTTKDFCGNKKVKRPSCSVNDQGFDRVVGYYEGWSSARPCNKFYPEQLPVGVYRHLNYAFASIDPDSFEVIPSLTSDVDMYKRVTNLKKADPDLKVFIAIGGWTFNDPGPTATTFSDIARSEANTKKFAKSLASFMSTYDFDGVDLDWEYPGADDRSGRVEDFETFPVFLRRLKAALKASGGRDGVSLTLPASYWYLQHFDIQAIQKHVDFLNIMSYDLHGTWDKENEWVGPYLNAHTNLTEITQALDLLWRNNISPDKVVLGLAFYGRAFTVASTGCTKPGCEYASGGKKRSCSGEVSVILNSEIDNVVESSAAKAALYKAEAVKVLNYESNQWVAYDDKETFKLKADFARGQCLGGLMVWAVSHDTKDAKYTSALAAAANRKILLKLLECPSGWLRVPRRDGGERENEYMIDEQGCNGISFHQLCCPPGEEVPKCGWYDFNGGKCGGKCPVAMFEIGSNSMYCRSSYQAACCFGTATAMHLHNQCSWSADFPNCNRGECTSDNAELAKSMTGSGDLVNFVIVDSIQGAVSGTPRSQFGMAPMRRIMTRLGADNYRTVFVLAAETLNTAKATIWGYGEPTDAGDMANLLNTNNVGFLNQIRLALGSFVYLNTPIVNPLLVNIMANMRYELGLADQLHQTIHGAASAVHAVARFDEWAADHFETMATNVQEWAFEWIGEALLVWRAQPNHPAYDQMINALQMLGALAGGISVNLDNVPGQ</sequence>
<evidence type="ECO:0000256" key="2">
    <source>
        <dbReference type="ARBA" id="ARBA00004613"/>
    </source>
</evidence>
<dbReference type="GO" id="GO:0008843">
    <property type="term" value="F:endochitinase activity"/>
    <property type="evidence" value="ECO:0007669"/>
    <property type="project" value="UniProtKB-EC"/>
</dbReference>
<proteinExistence type="inferred from homology"/>
<feature type="domain" description="GH18" evidence="16">
    <location>
        <begin position="118"/>
        <end position="477"/>
    </location>
</feature>
<comment type="similarity">
    <text evidence="3">Belongs to the glycosyl hydrolase 18 family. Chitinase class V subfamily.</text>
</comment>
<dbReference type="Gene3D" id="3.20.20.80">
    <property type="entry name" value="Glycosidases"/>
    <property type="match status" value="1"/>
</dbReference>
<evidence type="ECO:0000313" key="18">
    <source>
        <dbReference type="Proteomes" id="UP000554235"/>
    </source>
</evidence>
<evidence type="ECO:0000256" key="1">
    <source>
        <dbReference type="ARBA" id="ARBA00000822"/>
    </source>
</evidence>
<evidence type="ECO:0000256" key="4">
    <source>
        <dbReference type="ARBA" id="ARBA00012729"/>
    </source>
</evidence>
<dbReference type="InterPro" id="IPR017853">
    <property type="entry name" value="GH"/>
</dbReference>
<dbReference type="PROSITE" id="PS00026">
    <property type="entry name" value="CHIT_BIND_I_1"/>
    <property type="match status" value="1"/>
</dbReference>
<evidence type="ECO:0000313" key="17">
    <source>
        <dbReference type="EMBL" id="KAF4458404.1"/>
    </source>
</evidence>
<dbReference type="SUPFAM" id="SSF57016">
    <property type="entry name" value="Plant lectins/antimicrobial peptides"/>
    <property type="match status" value="1"/>
</dbReference>
<dbReference type="SMART" id="SM00636">
    <property type="entry name" value="Glyco_18"/>
    <property type="match status" value="1"/>
</dbReference>
<accession>A0A8H4KZC1</accession>
<dbReference type="SMART" id="SM00270">
    <property type="entry name" value="ChtBD1"/>
    <property type="match status" value="2"/>
</dbReference>
<gene>
    <name evidence="17" type="ORF">FALBO_14862</name>
</gene>
<evidence type="ECO:0000256" key="7">
    <source>
        <dbReference type="ARBA" id="ARBA00022801"/>
    </source>
</evidence>
<dbReference type="Gene3D" id="3.10.50.10">
    <property type="match status" value="1"/>
</dbReference>
<dbReference type="PROSITE" id="PS50941">
    <property type="entry name" value="CHIT_BIND_I_2"/>
    <property type="match status" value="1"/>
</dbReference>
<evidence type="ECO:0000259" key="15">
    <source>
        <dbReference type="PROSITE" id="PS50941"/>
    </source>
</evidence>
<dbReference type="Pfam" id="PF00704">
    <property type="entry name" value="Glyco_hydro_18"/>
    <property type="match status" value="1"/>
</dbReference>
<keyword evidence="6 12" id="KW-0147">Chitin-binding</keyword>
<evidence type="ECO:0000256" key="11">
    <source>
        <dbReference type="ARBA" id="ARBA00023326"/>
    </source>
</evidence>
<dbReference type="InterPro" id="IPR001223">
    <property type="entry name" value="Glyco_hydro18_cat"/>
</dbReference>
<evidence type="ECO:0000259" key="16">
    <source>
        <dbReference type="PROSITE" id="PS51910"/>
    </source>
</evidence>
<dbReference type="InterPro" id="IPR029070">
    <property type="entry name" value="Chitinase_insertion_sf"/>
</dbReference>
<feature type="signal peptide" evidence="14">
    <location>
        <begin position="1"/>
        <end position="23"/>
    </location>
</feature>
<organism evidence="17 18">
    <name type="scientific">Fusarium albosuccineum</name>
    <dbReference type="NCBI Taxonomy" id="1237068"/>
    <lineage>
        <taxon>Eukaryota</taxon>
        <taxon>Fungi</taxon>
        <taxon>Dikarya</taxon>
        <taxon>Ascomycota</taxon>
        <taxon>Pezizomycotina</taxon>
        <taxon>Sordariomycetes</taxon>
        <taxon>Hypocreomycetidae</taxon>
        <taxon>Hypocreales</taxon>
        <taxon>Nectriaceae</taxon>
        <taxon>Fusarium</taxon>
        <taxon>Fusarium decemcellulare species complex</taxon>
    </lineage>
</organism>
<dbReference type="InterPro" id="IPR001579">
    <property type="entry name" value="Glyco_hydro_18_chit_AS"/>
</dbReference>
<feature type="disulfide bond" evidence="12">
    <location>
        <begin position="86"/>
        <end position="100"/>
    </location>
</feature>
<keyword evidence="10 13" id="KW-0326">Glycosidase</keyword>
<evidence type="ECO:0000256" key="10">
    <source>
        <dbReference type="ARBA" id="ARBA00023295"/>
    </source>
</evidence>
<evidence type="ECO:0000256" key="3">
    <source>
        <dbReference type="ARBA" id="ARBA00008682"/>
    </source>
</evidence>
<comment type="caution">
    <text evidence="12">Lacks conserved residue(s) required for the propagation of feature annotation.</text>
</comment>
<evidence type="ECO:0000256" key="12">
    <source>
        <dbReference type="PROSITE-ProRule" id="PRU00261"/>
    </source>
</evidence>
<dbReference type="InterPro" id="IPR018371">
    <property type="entry name" value="Chitin-binding_1_CS"/>
</dbReference>
<dbReference type="SUPFAM" id="SSF51445">
    <property type="entry name" value="(Trans)glycosidases"/>
    <property type="match status" value="1"/>
</dbReference>
<comment type="subcellular location">
    <subcellularLocation>
        <location evidence="2">Secreted</location>
    </subcellularLocation>
</comment>
<keyword evidence="7 13" id="KW-0378">Hydrolase</keyword>
<dbReference type="InterPro" id="IPR011583">
    <property type="entry name" value="Chitinase_II/V-like_cat"/>
</dbReference>